<dbReference type="InterPro" id="IPR037895">
    <property type="entry name" value="NUDCD1"/>
</dbReference>
<dbReference type="GO" id="GO:0005737">
    <property type="term" value="C:cytoplasm"/>
    <property type="evidence" value="ECO:0007669"/>
    <property type="project" value="UniProtKB-SubCell"/>
</dbReference>
<protein>
    <submittedName>
        <fullName evidence="5">Uncharacterized protein</fullName>
    </submittedName>
</protein>
<keyword evidence="6" id="KW-1185">Reference proteome</keyword>
<evidence type="ECO:0000256" key="1">
    <source>
        <dbReference type="ARBA" id="ARBA00004123"/>
    </source>
</evidence>
<evidence type="ECO:0000313" key="5">
    <source>
        <dbReference type="EMBL" id="VDP89414.1"/>
    </source>
</evidence>
<dbReference type="EMBL" id="UZAN01052303">
    <property type="protein sequence ID" value="VDP89414.1"/>
    <property type="molecule type" value="Genomic_DNA"/>
</dbReference>
<dbReference type="Proteomes" id="UP000272942">
    <property type="component" value="Unassembled WGS sequence"/>
</dbReference>
<gene>
    <name evidence="5" type="ORF">ECPE_LOCUS12168</name>
</gene>
<keyword evidence="4" id="KW-0539">Nucleus</keyword>
<dbReference type="OrthoDB" id="428655at2759"/>
<dbReference type="PANTHER" id="PTHR21664">
    <property type="entry name" value="CHRONIC MYELOGENOUS LEUKEMIA TUMOR ANTIGEN 66"/>
    <property type="match status" value="1"/>
</dbReference>
<evidence type="ECO:0000313" key="6">
    <source>
        <dbReference type="Proteomes" id="UP000272942"/>
    </source>
</evidence>
<proteinExistence type="predicted"/>
<evidence type="ECO:0000256" key="2">
    <source>
        <dbReference type="ARBA" id="ARBA00004496"/>
    </source>
</evidence>
<organism evidence="5 6">
    <name type="scientific">Echinostoma caproni</name>
    <dbReference type="NCBI Taxonomy" id="27848"/>
    <lineage>
        <taxon>Eukaryota</taxon>
        <taxon>Metazoa</taxon>
        <taxon>Spiralia</taxon>
        <taxon>Lophotrochozoa</taxon>
        <taxon>Platyhelminthes</taxon>
        <taxon>Trematoda</taxon>
        <taxon>Digenea</taxon>
        <taxon>Plagiorchiida</taxon>
        <taxon>Echinostomata</taxon>
        <taxon>Echinostomatoidea</taxon>
        <taxon>Echinostomatidae</taxon>
        <taxon>Echinostoma</taxon>
    </lineage>
</organism>
<dbReference type="GO" id="GO:0005634">
    <property type="term" value="C:nucleus"/>
    <property type="evidence" value="ECO:0007669"/>
    <property type="project" value="UniProtKB-SubCell"/>
</dbReference>
<reference evidence="5 6" key="1">
    <citation type="submission" date="2018-11" db="EMBL/GenBank/DDBJ databases">
        <authorList>
            <consortium name="Pathogen Informatics"/>
        </authorList>
    </citation>
    <scope>NUCLEOTIDE SEQUENCE [LARGE SCALE GENOMIC DNA]</scope>
    <source>
        <strain evidence="5 6">Egypt</strain>
    </source>
</reference>
<accession>A0A3P8I4V8</accession>
<name>A0A3P8I4V8_9TREM</name>
<evidence type="ECO:0000256" key="4">
    <source>
        <dbReference type="ARBA" id="ARBA00023242"/>
    </source>
</evidence>
<evidence type="ECO:0000256" key="3">
    <source>
        <dbReference type="ARBA" id="ARBA00022490"/>
    </source>
</evidence>
<keyword evidence="3" id="KW-0963">Cytoplasm</keyword>
<dbReference type="PANTHER" id="PTHR21664:SF1">
    <property type="entry name" value="NUDC DOMAIN-CONTAINING PROTEIN 1"/>
    <property type="match status" value="1"/>
</dbReference>
<sequence length="218" mass="24045">MKAPGETDTNHVTEACTVLLDQTLYDLVEGDAVWSIDRETHVASSSSATTALCIRHDVDGVVWLPHHLNEPAPHTSASKTKKRTDRTNPTCPWLHTCTLQAFGYVLASKRDHRFVSAPLLTPPTPLPFVAVADASKRIYVYRQPLDTSDFPSGDTELRRRKVAKTDQPIPEGVVHVAWQHVICLPDNEPIIGFVALSKPYPACVACTQNNLYLLSLLG</sequence>
<comment type="subcellular location">
    <subcellularLocation>
        <location evidence="2">Cytoplasm</location>
    </subcellularLocation>
    <subcellularLocation>
        <location evidence="1">Nucleus</location>
    </subcellularLocation>
</comment>
<dbReference type="AlphaFoldDB" id="A0A3P8I4V8"/>